<evidence type="ECO:0000256" key="2">
    <source>
        <dbReference type="ARBA" id="ARBA00012528"/>
    </source>
</evidence>
<dbReference type="SMART" id="SM00267">
    <property type="entry name" value="GGDEF"/>
    <property type="match status" value="1"/>
</dbReference>
<name>A0A369WMC7_9GAMM</name>
<evidence type="ECO:0000256" key="4">
    <source>
        <dbReference type="SAM" id="Phobius"/>
    </source>
</evidence>
<dbReference type="RefSeq" id="WP_114695470.1">
    <property type="nucleotide sequence ID" value="NZ_QQOH01000002.1"/>
</dbReference>
<accession>A0A369WMC7</accession>
<comment type="caution">
    <text evidence="6">The sequence shown here is derived from an EMBL/GenBank/DDBJ whole genome shotgun (WGS) entry which is preliminary data.</text>
</comment>
<feature type="transmembrane region" description="Helical" evidence="4">
    <location>
        <begin position="47"/>
        <end position="66"/>
    </location>
</feature>
<dbReference type="InterPro" id="IPR029787">
    <property type="entry name" value="Nucleotide_cyclase"/>
</dbReference>
<keyword evidence="4" id="KW-1133">Transmembrane helix</keyword>
<proteinExistence type="predicted"/>
<evidence type="ECO:0000256" key="1">
    <source>
        <dbReference type="ARBA" id="ARBA00001946"/>
    </source>
</evidence>
<dbReference type="PANTHER" id="PTHR45138:SF9">
    <property type="entry name" value="DIGUANYLATE CYCLASE DGCM-RELATED"/>
    <property type="match status" value="1"/>
</dbReference>
<dbReference type="InterPro" id="IPR000160">
    <property type="entry name" value="GGDEF_dom"/>
</dbReference>
<protein>
    <recommendedName>
        <fullName evidence="2">diguanylate cyclase</fullName>
        <ecNumber evidence="2">2.7.7.65</ecNumber>
    </recommendedName>
</protein>
<dbReference type="Proteomes" id="UP000253769">
    <property type="component" value="Unassembled WGS sequence"/>
</dbReference>
<dbReference type="FunFam" id="3.30.70.270:FF:000001">
    <property type="entry name" value="Diguanylate cyclase domain protein"/>
    <property type="match status" value="1"/>
</dbReference>
<feature type="transmembrane region" description="Helical" evidence="4">
    <location>
        <begin position="72"/>
        <end position="92"/>
    </location>
</feature>
<dbReference type="InterPro" id="IPR043128">
    <property type="entry name" value="Rev_trsase/Diguanyl_cyclase"/>
</dbReference>
<gene>
    <name evidence="6" type="ORF">DV711_09730</name>
</gene>
<feature type="transmembrane region" description="Helical" evidence="4">
    <location>
        <begin position="104"/>
        <end position="125"/>
    </location>
</feature>
<dbReference type="CDD" id="cd01949">
    <property type="entry name" value="GGDEF"/>
    <property type="match status" value="1"/>
</dbReference>
<evidence type="ECO:0000313" key="6">
    <source>
        <dbReference type="EMBL" id="RDE22837.1"/>
    </source>
</evidence>
<sequence>MQIFQHIQQYLGASIDRERLQSLLSQRGHAFGFSDSRALYINSRVRMLALLFAILTPLWIPIDYLLLDSAQFQLMAVVRLFFSLMLLMLSGVPDQDVSLRQAHNRLFALMVMPAVFHLASLMILASVPPSDYLICYSFLPFLIIVMHSVFPLTLFEGVRLALLSITLLSLGPMLQGSLWSFGGFANMWLMCLLMGVALWTQISQLQMKIQLFEEATTDPLTGLLNRRTLMNQLVHIRRLLLRNGRPVALLMMDLDHFKQINDRFGHQVGDKVLKVFSNILQTQVRSSDYVARFGGEEFLVVLPEARTGDAVLLAERILNACRGTSIELPDQTKIGFSLSIGVGRLDINNTVEASLSSVDAALYRAKQEGRDRYVAVDSTFEAAQYDQLLPASKPKKAARKLRTAIGWR</sequence>
<keyword evidence="7" id="KW-1185">Reference proteome</keyword>
<dbReference type="NCBIfam" id="TIGR00254">
    <property type="entry name" value="GGDEF"/>
    <property type="match status" value="1"/>
</dbReference>
<dbReference type="Pfam" id="PF00990">
    <property type="entry name" value="GGDEF"/>
    <property type="match status" value="1"/>
</dbReference>
<dbReference type="OrthoDB" id="5296913at2"/>
<dbReference type="PROSITE" id="PS50887">
    <property type="entry name" value="GGDEF"/>
    <property type="match status" value="1"/>
</dbReference>
<dbReference type="EMBL" id="QQOH01000002">
    <property type="protein sequence ID" value="RDE22837.1"/>
    <property type="molecule type" value="Genomic_DNA"/>
</dbReference>
<reference evidence="6 7" key="1">
    <citation type="submission" date="2018-07" db="EMBL/GenBank/DDBJ databases">
        <title>Motiliproteus coralliicola sp. nov., a bacterium isolated from Coral.</title>
        <authorList>
            <person name="Wang G."/>
        </authorList>
    </citation>
    <scope>NUCLEOTIDE SEQUENCE [LARGE SCALE GENOMIC DNA]</scope>
    <source>
        <strain evidence="6 7">C34</strain>
    </source>
</reference>
<comment type="cofactor">
    <cofactor evidence="1">
        <name>Mg(2+)</name>
        <dbReference type="ChEBI" id="CHEBI:18420"/>
    </cofactor>
</comment>
<dbReference type="GO" id="GO:0052621">
    <property type="term" value="F:diguanylate cyclase activity"/>
    <property type="evidence" value="ECO:0007669"/>
    <property type="project" value="UniProtKB-EC"/>
</dbReference>
<keyword evidence="4" id="KW-0812">Transmembrane</keyword>
<dbReference type="InterPro" id="IPR050469">
    <property type="entry name" value="Diguanylate_Cyclase"/>
</dbReference>
<keyword evidence="4" id="KW-0472">Membrane</keyword>
<feature type="domain" description="GGDEF" evidence="5">
    <location>
        <begin position="245"/>
        <end position="378"/>
    </location>
</feature>
<dbReference type="SUPFAM" id="SSF55073">
    <property type="entry name" value="Nucleotide cyclase"/>
    <property type="match status" value="1"/>
</dbReference>
<comment type="catalytic activity">
    <reaction evidence="3">
        <text>2 GTP = 3',3'-c-di-GMP + 2 diphosphate</text>
        <dbReference type="Rhea" id="RHEA:24898"/>
        <dbReference type="ChEBI" id="CHEBI:33019"/>
        <dbReference type="ChEBI" id="CHEBI:37565"/>
        <dbReference type="ChEBI" id="CHEBI:58805"/>
        <dbReference type="EC" id="2.7.7.65"/>
    </reaction>
</comment>
<dbReference type="Gene3D" id="3.30.70.270">
    <property type="match status" value="1"/>
</dbReference>
<evidence type="ECO:0000313" key="7">
    <source>
        <dbReference type="Proteomes" id="UP000253769"/>
    </source>
</evidence>
<evidence type="ECO:0000259" key="5">
    <source>
        <dbReference type="PROSITE" id="PS50887"/>
    </source>
</evidence>
<dbReference type="EC" id="2.7.7.65" evidence="2"/>
<dbReference type="PANTHER" id="PTHR45138">
    <property type="entry name" value="REGULATORY COMPONENTS OF SENSORY TRANSDUCTION SYSTEM"/>
    <property type="match status" value="1"/>
</dbReference>
<organism evidence="6 7">
    <name type="scientific">Motiliproteus coralliicola</name>
    <dbReference type="NCBI Taxonomy" id="2283196"/>
    <lineage>
        <taxon>Bacteria</taxon>
        <taxon>Pseudomonadati</taxon>
        <taxon>Pseudomonadota</taxon>
        <taxon>Gammaproteobacteria</taxon>
        <taxon>Oceanospirillales</taxon>
        <taxon>Oceanospirillaceae</taxon>
        <taxon>Motiliproteus</taxon>
    </lineage>
</organism>
<evidence type="ECO:0000256" key="3">
    <source>
        <dbReference type="ARBA" id="ARBA00034247"/>
    </source>
</evidence>
<dbReference type="AlphaFoldDB" id="A0A369WMC7"/>
<feature type="transmembrane region" description="Helical" evidence="4">
    <location>
        <begin position="181"/>
        <end position="200"/>
    </location>
</feature>